<evidence type="ECO:0000256" key="1">
    <source>
        <dbReference type="SAM" id="MobiDB-lite"/>
    </source>
</evidence>
<dbReference type="Proteomes" id="UP000663823">
    <property type="component" value="Unassembled WGS sequence"/>
</dbReference>
<accession>A0A820LV50</accession>
<feature type="non-terminal residue" evidence="3">
    <location>
        <position position="1"/>
    </location>
</feature>
<evidence type="ECO:0000313" key="2">
    <source>
        <dbReference type="EMBL" id="CAF4332493.1"/>
    </source>
</evidence>
<gene>
    <name evidence="3" type="ORF">FNK824_LOCUS42725</name>
    <name evidence="2" type="ORF">OTI717_LOCUS43010</name>
</gene>
<feature type="region of interest" description="Disordered" evidence="1">
    <location>
        <begin position="1"/>
        <end position="21"/>
    </location>
</feature>
<protein>
    <submittedName>
        <fullName evidence="3">Uncharacterized protein</fullName>
    </submittedName>
</protein>
<comment type="caution">
    <text evidence="3">The sequence shown here is derived from an EMBL/GenBank/DDBJ whole genome shotgun (WGS) entry which is preliminary data.</text>
</comment>
<feature type="compositionally biased region" description="Acidic residues" evidence="1">
    <location>
        <begin position="1"/>
        <end position="12"/>
    </location>
</feature>
<dbReference type="EMBL" id="CAJOAX010057308">
    <property type="protein sequence ID" value="CAF4332493.1"/>
    <property type="molecule type" value="Genomic_DNA"/>
</dbReference>
<dbReference type="AlphaFoldDB" id="A0A820LV50"/>
<reference evidence="3" key="1">
    <citation type="submission" date="2021-02" db="EMBL/GenBank/DDBJ databases">
        <authorList>
            <person name="Nowell W R."/>
        </authorList>
    </citation>
    <scope>NUCLEOTIDE SEQUENCE</scope>
</reference>
<evidence type="ECO:0000313" key="4">
    <source>
        <dbReference type="Proteomes" id="UP000663874"/>
    </source>
</evidence>
<sequence length="86" mass="9551">ETSEEEDVDQTTDDTLTKGTIKSDAEQLDNIIREQVKGKDIIDSRGQCIRETYRLFTTEKNCPLNDIEKVTTDDNIGMMGGCGCGC</sequence>
<evidence type="ECO:0000313" key="3">
    <source>
        <dbReference type="EMBL" id="CAF4362803.1"/>
    </source>
</evidence>
<dbReference type="EMBL" id="CAJOBE010052876">
    <property type="protein sequence ID" value="CAF4362803.1"/>
    <property type="molecule type" value="Genomic_DNA"/>
</dbReference>
<name>A0A820LV50_9BILA</name>
<organism evidence="3 4">
    <name type="scientific">Rotaria sordida</name>
    <dbReference type="NCBI Taxonomy" id="392033"/>
    <lineage>
        <taxon>Eukaryota</taxon>
        <taxon>Metazoa</taxon>
        <taxon>Spiralia</taxon>
        <taxon>Gnathifera</taxon>
        <taxon>Rotifera</taxon>
        <taxon>Eurotatoria</taxon>
        <taxon>Bdelloidea</taxon>
        <taxon>Philodinida</taxon>
        <taxon>Philodinidae</taxon>
        <taxon>Rotaria</taxon>
    </lineage>
</organism>
<dbReference type="Proteomes" id="UP000663874">
    <property type="component" value="Unassembled WGS sequence"/>
</dbReference>
<proteinExistence type="predicted"/>